<dbReference type="CDD" id="cd07207">
    <property type="entry name" value="Pat_ExoU_VipD_like"/>
    <property type="match status" value="1"/>
</dbReference>
<dbReference type="Pfam" id="PF13499">
    <property type="entry name" value="EF-hand_7"/>
    <property type="match status" value="1"/>
</dbReference>
<dbReference type="InterPro" id="IPR011992">
    <property type="entry name" value="EF-hand-dom_pair"/>
</dbReference>
<protein>
    <submittedName>
        <fullName evidence="7">Uncharacterized protein</fullName>
    </submittedName>
</protein>
<feature type="domain" description="PNPLA" evidence="6">
    <location>
        <begin position="93"/>
        <end position="282"/>
    </location>
</feature>
<keyword evidence="3" id="KW-0442">Lipid degradation</keyword>
<keyword evidence="8" id="KW-1185">Reference proteome</keyword>
<dbReference type="PROSITE" id="PS51635">
    <property type="entry name" value="PNPLA"/>
    <property type="match status" value="1"/>
</dbReference>
<dbReference type="GO" id="GO:0016042">
    <property type="term" value="P:lipid catabolic process"/>
    <property type="evidence" value="ECO:0007669"/>
    <property type="project" value="UniProtKB-UniRule"/>
</dbReference>
<reference evidence="7" key="1">
    <citation type="submission" date="2022-11" db="UniProtKB">
        <authorList>
            <consortium name="EnsemblMetazoa"/>
        </authorList>
    </citation>
    <scope>IDENTIFICATION</scope>
</reference>
<organism evidence="7 8">
    <name type="scientific">Patiria miniata</name>
    <name type="common">Bat star</name>
    <name type="synonym">Asterina miniata</name>
    <dbReference type="NCBI Taxonomy" id="46514"/>
    <lineage>
        <taxon>Eukaryota</taxon>
        <taxon>Metazoa</taxon>
        <taxon>Echinodermata</taxon>
        <taxon>Eleutherozoa</taxon>
        <taxon>Asterozoa</taxon>
        <taxon>Asteroidea</taxon>
        <taxon>Valvatacea</taxon>
        <taxon>Valvatida</taxon>
        <taxon>Asterinidae</taxon>
        <taxon>Patiria</taxon>
    </lineage>
</organism>
<evidence type="ECO:0000259" key="5">
    <source>
        <dbReference type="PROSITE" id="PS50222"/>
    </source>
</evidence>
<name>A0A913Z066_PATMI</name>
<dbReference type="InterPro" id="IPR016035">
    <property type="entry name" value="Acyl_Trfase/lysoPLipase"/>
</dbReference>
<dbReference type="GeneID" id="119719130"/>
<feature type="domain" description="EF-hand" evidence="5">
    <location>
        <begin position="426"/>
        <end position="461"/>
    </location>
</feature>
<dbReference type="GO" id="GO:0005509">
    <property type="term" value="F:calcium ion binding"/>
    <property type="evidence" value="ECO:0007669"/>
    <property type="project" value="InterPro"/>
</dbReference>
<dbReference type="PROSITE" id="PS00018">
    <property type="entry name" value="EF_HAND_1"/>
    <property type="match status" value="1"/>
</dbReference>
<dbReference type="Gene3D" id="1.10.238.10">
    <property type="entry name" value="EF-hand"/>
    <property type="match status" value="1"/>
</dbReference>
<dbReference type="SUPFAM" id="SSF47473">
    <property type="entry name" value="EF-hand"/>
    <property type="match status" value="1"/>
</dbReference>
<dbReference type="Pfam" id="PF01734">
    <property type="entry name" value="Patatin"/>
    <property type="match status" value="1"/>
</dbReference>
<dbReference type="OMA" id="EYPFENI"/>
<evidence type="ECO:0000259" key="6">
    <source>
        <dbReference type="PROSITE" id="PS51635"/>
    </source>
</evidence>
<dbReference type="Proteomes" id="UP000887568">
    <property type="component" value="Unplaced"/>
</dbReference>
<feature type="region of interest" description="Disordered" evidence="4">
    <location>
        <begin position="552"/>
        <end position="614"/>
    </location>
</feature>
<evidence type="ECO:0000313" key="7">
    <source>
        <dbReference type="EnsemblMetazoa" id="XP_038044381.1"/>
    </source>
</evidence>
<feature type="short sequence motif" description="GXGXXG" evidence="3">
    <location>
        <begin position="97"/>
        <end position="102"/>
    </location>
</feature>
<dbReference type="EnsemblMetazoa" id="XM_038188453.1">
    <property type="protein sequence ID" value="XP_038044381.1"/>
    <property type="gene ID" value="LOC119719130"/>
</dbReference>
<dbReference type="Gene3D" id="3.40.1090.10">
    <property type="entry name" value="Cytosolic phospholipase A2 catalytic domain"/>
    <property type="match status" value="2"/>
</dbReference>
<dbReference type="InterPro" id="IPR002641">
    <property type="entry name" value="PNPLA_dom"/>
</dbReference>
<evidence type="ECO:0000256" key="1">
    <source>
        <dbReference type="ARBA" id="ARBA00022837"/>
    </source>
</evidence>
<feature type="active site" description="Nucleophile" evidence="3">
    <location>
        <position position="128"/>
    </location>
</feature>
<dbReference type="OrthoDB" id="412240at2759"/>
<dbReference type="InterPro" id="IPR018247">
    <property type="entry name" value="EF_Hand_1_Ca_BS"/>
</dbReference>
<dbReference type="RefSeq" id="XP_038044381.1">
    <property type="nucleotide sequence ID" value="XM_038188453.1"/>
</dbReference>
<evidence type="ECO:0000256" key="3">
    <source>
        <dbReference type="PROSITE-ProRule" id="PRU01161"/>
    </source>
</evidence>
<dbReference type="SUPFAM" id="SSF52151">
    <property type="entry name" value="FabD/lysophospholipase-like"/>
    <property type="match status" value="1"/>
</dbReference>
<dbReference type="PROSITE" id="PS50222">
    <property type="entry name" value="EF_HAND_2"/>
    <property type="match status" value="1"/>
</dbReference>
<feature type="active site" description="Proton acceptor" evidence="3">
    <location>
        <position position="269"/>
    </location>
</feature>
<dbReference type="InterPro" id="IPR052580">
    <property type="entry name" value="Lipid_Hydrolase"/>
</dbReference>
<sequence>MGGKSSKTDVHAMGGARMEDPLCLQVGEEIPEEHHKKTGHRFKSISVRNHLTSSLSSLRPGSGTSHPSGDTAAQEAILASIRLEDYEFPFENVVFEGGGNKGLAYAGAVRVFERAGVWPNIRRLAGASAGSMWAILLGVGYTSHDVERFLSLDLKRYFLDASCGFCSLIPNLMKHYGWHPATKLYSWFGDRLEQATGLRDITFQQIYDKFNTEVCVVVTNVNVMDAEYCHVKTTPNMSVRTAMRMSMAIPGLFTAVKYKRYGREDCYVDGGLLCNYPIHCFDGWWLSMKPEDGFLQQLQPLENAAILMQKNARFAPVNDKTIGLLLFSSDEQDLMVNQLAQKSACILPVERPDTKLSRERKDVKSRQKEACREHRMVTEAMSKFMCVLSENQLDQRVGHVSRKELESAFANKSDDFTDEHAKTLFGENFTIEEIFNYLDCNNDGQISFNELMGLAEQKGIGLQSYFLGYQRQDIKSLRGFLDTLSNTLLVNVKRVFTTEGDLERTVGIDTLYVSATDFQLEEDDRNFLVKQGERSATTFLRQWIARNPDKAVRKNNNASVPLDLPTAHGQTRQGIPVQQEEAHGSKSLTVTGGPPVLSVSPAPAPQRMEREVDE</sequence>
<dbReference type="SMART" id="SM00054">
    <property type="entry name" value="EFh"/>
    <property type="match status" value="1"/>
</dbReference>
<dbReference type="GO" id="GO:0016787">
    <property type="term" value="F:hydrolase activity"/>
    <property type="evidence" value="ECO:0007669"/>
    <property type="project" value="UniProtKB-UniRule"/>
</dbReference>
<feature type="compositionally biased region" description="Low complexity" evidence="4">
    <location>
        <begin position="592"/>
        <end position="601"/>
    </location>
</feature>
<evidence type="ECO:0000256" key="4">
    <source>
        <dbReference type="SAM" id="MobiDB-lite"/>
    </source>
</evidence>
<dbReference type="PANTHER" id="PTHR46394:SF1">
    <property type="entry name" value="PNPLA DOMAIN-CONTAINING PROTEIN"/>
    <property type="match status" value="1"/>
</dbReference>
<accession>A0A913Z066</accession>
<dbReference type="InterPro" id="IPR002048">
    <property type="entry name" value="EF_hand_dom"/>
</dbReference>
<keyword evidence="1" id="KW-0106">Calcium</keyword>
<feature type="short sequence motif" description="GXSXG" evidence="3">
    <location>
        <begin position="126"/>
        <end position="130"/>
    </location>
</feature>
<feature type="short sequence motif" description="DGA/G" evidence="3">
    <location>
        <begin position="269"/>
        <end position="271"/>
    </location>
</feature>
<dbReference type="AlphaFoldDB" id="A0A913Z066"/>
<proteinExistence type="predicted"/>
<dbReference type="PANTHER" id="PTHR46394">
    <property type="entry name" value="ANNEXIN"/>
    <property type="match status" value="1"/>
</dbReference>
<evidence type="ECO:0000313" key="8">
    <source>
        <dbReference type="Proteomes" id="UP000887568"/>
    </source>
</evidence>
<keyword evidence="2 3" id="KW-0443">Lipid metabolism</keyword>
<keyword evidence="3" id="KW-0378">Hydrolase</keyword>
<evidence type="ECO:0000256" key="2">
    <source>
        <dbReference type="ARBA" id="ARBA00023098"/>
    </source>
</evidence>